<dbReference type="InParanoid" id="A0A3N4KUF1"/>
<dbReference type="EMBL" id="ML119119">
    <property type="protein sequence ID" value="RPB14137.1"/>
    <property type="molecule type" value="Genomic_DNA"/>
</dbReference>
<evidence type="ECO:0000313" key="3">
    <source>
        <dbReference type="Proteomes" id="UP000277580"/>
    </source>
</evidence>
<reference evidence="2 3" key="1">
    <citation type="journal article" date="2018" name="Nat. Ecol. Evol.">
        <title>Pezizomycetes genomes reveal the molecular basis of ectomycorrhizal truffle lifestyle.</title>
        <authorList>
            <person name="Murat C."/>
            <person name="Payen T."/>
            <person name="Noel B."/>
            <person name="Kuo A."/>
            <person name="Morin E."/>
            <person name="Chen J."/>
            <person name="Kohler A."/>
            <person name="Krizsan K."/>
            <person name="Balestrini R."/>
            <person name="Da Silva C."/>
            <person name="Montanini B."/>
            <person name="Hainaut M."/>
            <person name="Levati E."/>
            <person name="Barry K.W."/>
            <person name="Belfiori B."/>
            <person name="Cichocki N."/>
            <person name="Clum A."/>
            <person name="Dockter R.B."/>
            <person name="Fauchery L."/>
            <person name="Guy J."/>
            <person name="Iotti M."/>
            <person name="Le Tacon F."/>
            <person name="Lindquist E.A."/>
            <person name="Lipzen A."/>
            <person name="Malagnac F."/>
            <person name="Mello A."/>
            <person name="Molinier V."/>
            <person name="Miyauchi S."/>
            <person name="Poulain J."/>
            <person name="Riccioni C."/>
            <person name="Rubini A."/>
            <person name="Sitrit Y."/>
            <person name="Splivallo R."/>
            <person name="Traeger S."/>
            <person name="Wang M."/>
            <person name="Zifcakova L."/>
            <person name="Wipf D."/>
            <person name="Zambonelli A."/>
            <person name="Paolocci F."/>
            <person name="Nowrousian M."/>
            <person name="Ottonello S."/>
            <person name="Baldrian P."/>
            <person name="Spatafora J.W."/>
            <person name="Henrissat B."/>
            <person name="Nagy L.G."/>
            <person name="Aury J.M."/>
            <person name="Wincker P."/>
            <person name="Grigoriev I.V."/>
            <person name="Bonfante P."/>
            <person name="Martin F.M."/>
        </authorList>
    </citation>
    <scope>NUCLEOTIDE SEQUENCE [LARGE SCALE GENOMIC DNA]</scope>
    <source>
        <strain evidence="2 3">CCBAS932</strain>
    </source>
</reference>
<proteinExistence type="predicted"/>
<keyword evidence="1" id="KW-0472">Membrane</keyword>
<sequence>MLPGLSGSPGIRKTGITGITIGALAAYVQQAFRREGKKKKMVWVCGGTEAENGSQGTACTVCT</sequence>
<name>A0A3N4KUF1_9PEZI</name>
<evidence type="ECO:0000313" key="2">
    <source>
        <dbReference type="EMBL" id="RPB14137.1"/>
    </source>
</evidence>
<protein>
    <submittedName>
        <fullName evidence="2">Uncharacterized protein</fullName>
    </submittedName>
</protein>
<dbReference type="Proteomes" id="UP000277580">
    <property type="component" value="Unassembled WGS sequence"/>
</dbReference>
<feature type="transmembrane region" description="Helical" evidence="1">
    <location>
        <begin position="15"/>
        <end position="32"/>
    </location>
</feature>
<dbReference type="AlphaFoldDB" id="A0A3N4KUF1"/>
<keyword evidence="3" id="KW-1185">Reference proteome</keyword>
<organism evidence="2 3">
    <name type="scientific">Morchella conica CCBAS932</name>
    <dbReference type="NCBI Taxonomy" id="1392247"/>
    <lineage>
        <taxon>Eukaryota</taxon>
        <taxon>Fungi</taxon>
        <taxon>Dikarya</taxon>
        <taxon>Ascomycota</taxon>
        <taxon>Pezizomycotina</taxon>
        <taxon>Pezizomycetes</taxon>
        <taxon>Pezizales</taxon>
        <taxon>Morchellaceae</taxon>
        <taxon>Morchella</taxon>
    </lineage>
</organism>
<keyword evidence="1" id="KW-0812">Transmembrane</keyword>
<accession>A0A3N4KUF1</accession>
<gene>
    <name evidence="2" type="ORF">P167DRAFT_534364</name>
</gene>
<keyword evidence="1" id="KW-1133">Transmembrane helix</keyword>
<evidence type="ECO:0000256" key="1">
    <source>
        <dbReference type="SAM" id="Phobius"/>
    </source>
</evidence>